<dbReference type="AlphaFoldDB" id="A0A427B9E3"/>
<proteinExistence type="predicted"/>
<dbReference type="Proteomes" id="UP000287651">
    <property type="component" value="Unassembled WGS sequence"/>
</dbReference>
<comment type="caution">
    <text evidence="1">The sequence shown here is derived from an EMBL/GenBank/DDBJ whole genome shotgun (WGS) entry which is preliminary data.</text>
</comment>
<evidence type="ECO:0000313" key="2">
    <source>
        <dbReference type="Proteomes" id="UP000287651"/>
    </source>
</evidence>
<gene>
    <name evidence="1" type="ORF">B296_00001967</name>
</gene>
<evidence type="ECO:0000313" key="1">
    <source>
        <dbReference type="EMBL" id="RRT85140.1"/>
    </source>
</evidence>
<reference evidence="1 2" key="1">
    <citation type="journal article" date="2014" name="Agronomy (Basel)">
        <title>A Draft Genome Sequence for Ensete ventricosum, the Drought-Tolerant Tree Against Hunger.</title>
        <authorList>
            <person name="Harrison J."/>
            <person name="Moore K.A."/>
            <person name="Paszkiewicz K."/>
            <person name="Jones T."/>
            <person name="Grant M."/>
            <person name="Ambacheew D."/>
            <person name="Muzemil S."/>
            <person name="Studholme D.J."/>
        </authorList>
    </citation>
    <scope>NUCLEOTIDE SEQUENCE [LARGE SCALE GENOMIC DNA]</scope>
</reference>
<dbReference type="EMBL" id="AMZH03000170">
    <property type="protein sequence ID" value="RRT85140.1"/>
    <property type="molecule type" value="Genomic_DNA"/>
</dbReference>
<sequence length="111" mass="11951">MTTRITTMFNYNGAIEIQPNDGQRSSLGIGPQGLDNVVGPHREFTEGIRKLTRNTSGDHQKKIVRLIARMSEAAGLAGGLVFTQRRSVVNAGVPQRGGLESGRRPIGAKPL</sequence>
<organism evidence="1 2">
    <name type="scientific">Ensete ventricosum</name>
    <name type="common">Abyssinian banana</name>
    <name type="synonym">Musa ensete</name>
    <dbReference type="NCBI Taxonomy" id="4639"/>
    <lineage>
        <taxon>Eukaryota</taxon>
        <taxon>Viridiplantae</taxon>
        <taxon>Streptophyta</taxon>
        <taxon>Embryophyta</taxon>
        <taxon>Tracheophyta</taxon>
        <taxon>Spermatophyta</taxon>
        <taxon>Magnoliopsida</taxon>
        <taxon>Liliopsida</taxon>
        <taxon>Zingiberales</taxon>
        <taxon>Musaceae</taxon>
        <taxon>Ensete</taxon>
    </lineage>
</organism>
<name>A0A427B9E3_ENSVE</name>
<accession>A0A427B9E3</accession>
<protein>
    <submittedName>
        <fullName evidence="1">Uncharacterized protein</fullName>
    </submittedName>
</protein>